<protein>
    <submittedName>
        <fullName evidence="2">DUF3106 domain-containing protein</fullName>
    </submittedName>
</protein>
<dbReference type="InterPro" id="IPR021455">
    <property type="entry name" value="DUF3106"/>
</dbReference>
<evidence type="ECO:0000313" key="2">
    <source>
        <dbReference type="EMBL" id="RKJ94201.1"/>
    </source>
</evidence>
<comment type="caution">
    <text evidence="2">The sequence shown here is derived from an EMBL/GenBank/DDBJ whole genome shotgun (WGS) entry which is preliminary data.</text>
</comment>
<gene>
    <name evidence="2" type="ORF">CE154_021125</name>
</gene>
<dbReference type="RefSeq" id="WP_094437372.1">
    <property type="nucleotide sequence ID" value="NZ_NKDB02000006.1"/>
</dbReference>
<evidence type="ECO:0000256" key="1">
    <source>
        <dbReference type="SAM" id="MobiDB-lite"/>
    </source>
</evidence>
<feature type="region of interest" description="Disordered" evidence="1">
    <location>
        <begin position="241"/>
        <end position="274"/>
    </location>
</feature>
<dbReference type="AlphaFoldDB" id="A0A420K7A1"/>
<dbReference type="Pfam" id="PF11304">
    <property type="entry name" value="DUF3106"/>
    <property type="match status" value="1"/>
</dbReference>
<reference evidence="2 3" key="1">
    <citation type="submission" date="2018-09" db="EMBL/GenBank/DDBJ databases">
        <title>Genome comparison of Alicycliphilus sp. BQ1, a polyurethanolytic bacterium, with its closest phylogenetic relatives Alicycliphilus denitrificans BC and K601, unable to attack polyurethane.</title>
        <authorList>
            <person name="Loza-Tavera H."/>
            <person name="Lozano L."/>
            <person name="Cevallos M."/>
            <person name="Maya-Lucas O."/>
            <person name="Garcia-Mena J."/>
            <person name="Hernandez J."/>
        </authorList>
    </citation>
    <scope>NUCLEOTIDE SEQUENCE [LARGE SCALE GENOMIC DNA]</scope>
    <source>
        <strain evidence="2 3">BQ1</strain>
    </source>
</reference>
<organism evidence="2 3">
    <name type="scientific">Alicycliphilus denitrificans</name>
    <dbReference type="NCBI Taxonomy" id="179636"/>
    <lineage>
        <taxon>Bacteria</taxon>
        <taxon>Pseudomonadati</taxon>
        <taxon>Pseudomonadota</taxon>
        <taxon>Betaproteobacteria</taxon>
        <taxon>Burkholderiales</taxon>
        <taxon>Comamonadaceae</taxon>
        <taxon>Alicycliphilus</taxon>
    </lineage>
</organism>
<name>A0A420K7A1_9BURK</name>
<dbReference type="Proteomes" id="UP000216225">
    <property type="component" value="Unassembled WGS sequence"/>
</dbReference>
<sequence length="274" mass="29224">MHAPSGSTPASTLPAFLLAFVLLSALAAAGWWMVIYVRIAPSTPVPAQALNAGKHRVLGEPRLPHQPEAGPPWTALTTAQKEALYPLADRWSVLSEVQKRNWLNLAAGFHALSPEEQQKMLARITDWASLSAQQRSQARLNYAAAAQLPADSRRAQWEAYQALSAEEKKRLAAKATPRPRGAATAVRPVSPKKLARVPAAADTPPAVPNPPKIVAPELIHTPQVLPVPAPAVVETTPIATPSAVPASLPPLQPASAPDAREEPVRDLTPLHPPQ</sequence>
<evidence type="ECO:0000313" key="3">
    <source>
        <dbReference type="Proteomes" id="UP000216225"/>
    </source>
</evidence>
<accession>A0A420K7A1</accession>
<dbReference type="EMBL" id="NKDB02000006">
    <property type="protein sequence ID" value="RKJ94201.1"/>
    <property type="molecule type" value="Genomic_DNA"/>
</dbReference>
<proteinExistence type="predicted"/>